<keyword evidence="8" id="KW-0106">Calcium</keyword>
<keyword evidence="4" id="KW-0479">Metal-binding</keyword>
<accession>A0ABU8HJ68</accession>
<evidence type="ECO:0000256" key="1">
    <source>
        <dbReference type="ARBA" id="ARBA00001947"/>
    </source>
</evidence>
<feature type="domain" description="Peptidase M4" evidence="11">
    <location>
        <begin position="257"/>
        <end position="412"/>
    </location>
</feature>
<keyword evidence="5 10" id="KW-0732">Signal</keyword>
<feature type="signal peptide" evidence="10">
    <location>
        <begin position="1"/>
        <end position="19"/>
    </location>
</feature>
<dbReference type="InterPro" id="IPR011096">
    <property type="entry name" value="FTP_domain"/>
</dbReference>
<dbReference type="Gene3D" id="2.60.120.290">
    <property type="entry name" value="Spermadhesin, CUB domain"/>
    <property type="match status" value="1"/>
</dbReference>
<dbReference type="Pfam" id="PF01447">
    <property type="entry name" value="Peptidase_M4"/>
    <property type="match status" value="1"/>
</dbReference>
<gene>
    <name evidence="15" type="ORF">WAK64_19985</name>
</gene>
<dbReference type="RefSeq" id="WP_336588774.1">
    <property type="nucleotide sequence ID" value="NZ_JBBAXC010000023.1"/>
</dbReference>
<evidence type="ECO:0000256" key="5">
    <source>
        <dbReference type="ARBA" id="ARBA00022729"/>
    </source>
</evidence>
<name>A0ABU8HJ68_9BACI</name>
<reference evidence="15 16" key="1">
    <citation type="journal article" date="2018" name="J. Microbiol.">
        <title>Bacillus spongiae sp. nov., isolated from sponge of Jeju Island.</title>
        <authorList>
            <person name="Lee G.E."/>
            <person name="Im W.T."/>
            <person name="Park J.S."/>
        </authorList>
    </citation>
    <scope>NUCLEOTIDE SEQUENCE [LARGE SCALE GENOMIC DNA]</scope>
    <source>
        <strain evidence="15 16">135PIL107-10</strain>
    </source>
</reference>
<evidence type="ECO:0000259" key="12">
    <source>
        <dbReference type="Pfam" id="PF02868"/>
    </source>
</evidence>
<evidence type="ECO:0000256" key="4">
    <source>
        <dbReference type="ARBA" id="ARBA00022723"/>
    </source>
</evidence>
<keyword evidence="3" id="KW-0645">Protease</keyword>
<dbReference type="Pfam" id="PF02868">
    <property type="entry name" value="Peptidase_M4_C"/>
    <property type="match status" value="1"/>
</dbReference>
<dbReference type="Pfam" id="PF04151">
    <property type="entry name" value="PPC"/>
    <property type="match status" value="1"/>
</dbReference>
<evidence type="ECO:0000259" key="11">
    <source>
        <dbReference type="Pfam" id="PF01447"/>
    </source>
</evidence>
<dbReference type="Gene3D" id="3.10.450.40">
    <property type="match status" value="1"/>
</dbReference>
<evidence type="ECO:0000256" key="6">
    <source>
        <dbReference type="ARBA" id="ARBA00022801"/>
    </source>
</evidence>
<feature type="domain" description="Peptidase C-terminal archaeal/bacterial" evidence="13">
    <location>
        <begin position="615"/>
        <end position="684"/>
    </location>
</feature>
<comment type="caution">
    <text evidence="15">The sequence shown here is derived from an EMBL/GenBank/DDBJ whole genome shotgun (WGS) entry which is preliminary data.</text>
</comment>
<dbReference type="InterPro" id="IPR027268">
    <property type="entry name" value="Peptidase_M4/M1_CTD_sf"/>
</dbReference>
<sequence length="821" mass="91115">MKKRKFVSTLLATSLSVGAFLTPTTISSVSANSVPETTSAEGNETLKQQSKLKKMIEKTTKAKKKLKISWDEKKGVPRYISGKLSDENADISAFLKENKDLFQIEDGEFKIVERETDELGMTHYRTQFTVDGIPVYGAELNVHTDQNGVVTSINGQAEPKLLNKKWSNSIKLSKENALEAAEEHLSLSPEEDTYTTEPKVDLYLYKHEEKWVPAYIVELQFLEPYIGRELIFIDAKKGDVLKSQNLIKHATETGPQTGTGTGVLGDSKSLNTYFDADKGSYYLIDTTKSMFNVDETAPILLDGVIRTYDSNEIWNTGSIVSDSDNIFEDKAAVDAHYYGGVVYDYFYDKHNRNSYDDKGSDIVSSVHVEKAWNNAAWVGTQMVYGDGDGITFSPLSGSLDVVAHELTHAVTDFSADLVYENESGALNESFSDVFGIIVEAENDTTDSVDWLLGEDVYTPNVAGDALRSMEDPTLYGQPDHMNDFVVLPNTADGDHGGVHTNSGIPNKAFYHIANAIDLKNTVAGEDVNLDKTGEIYYRALTKYLTSQSQFIDARNAILQATEDLYGADSEEYSAVADGFASVGIGSAADSNDTFEAAYQLTDDEVYTTTISSATDKDYYSFTSDVDGEITVNLTNLTVDVPVDYELYLYDSNKQLIETSVADEASNESIVLSTSEAGTYYVEVVGLDDTISESPYSITATFPENPEQADLVDKKWFDEMVEIRSPHPYPRNYNQVFTYSKPGVEKIKIHFVAIYTEQGSDFVYVKDKNGDVVATYDGINEDIWVEVEGDEVNIQLVSDRKRQLDGFLVDQVSYLHDSLILD</sequence>
<evidence type="ECO:0000313" key="15">
    <source>
        <dbReference type="EMBL" id="MEI5909332.1"/>
    </source>
</evidence>
<evidence type="ECO:0000256" key="2">
    <source>
        <dbReference type="ARBA" id="ARBA00009388"/>
    </source>
</evidence>
<dbReference type="PANTHER" id="PTHR33794:SF1">
    <property type="entry name" value="BACILLOLYSIN"/>
    <property type="match status" value="1"/>
</dbReference>
<feature type="domain" description="Peptidase M4 C-terminal" evidence="12">
    <location>
        <begin position="415"/>
        <end position="584"/>
    </location>
</feature>
<keyword evidence="9" id="KW-0482">Metalloprotease</keyword>
<dbReference type="SUPFAM" id="SSF49854">
    <property type="entry name" value="Spermadhesin, CUB domain"/>
    <property type="match status" value="1"/>
</dbReference>
<dbReference type="Gene3D" id="1.10.390.10">
    <property type="entry name" value="Neutral Protease Domain 2"/>
    <property type="match status" value="1"/>
</dbReference>
<evidence type="ECO:0000256" key="9">
    <source>
        <dbReference type="ARBA" id="ARBA00023049"/>
    </source>
</evidence>
<keyword evidence="16" id="KW-1185">Reference proteome</keyword>
<keyword evidence="7" id="KW-0862">Zinc</keyword>
<dbReference type="Proteomes" id="UP001312865">
    <property type="component" value="Unassembled WGS sequence"/>
</dbReference>
<dbReference type="SUPFAM" id="SSF89260">
    <property type="entry name" value="Collagen-binding domain"/>
    <property type="match status" value="1"/>
</dbReference>
<comment type="cofactor">
    <cofactor evidence="1">
        <name>Zn(2+)</name>
        <dbReference type="ChEBI" id="CHEBI:29105"/>
    </cofactor>
</comment>
<dbReference type="InterPro" id="IPR013856">
    <property type="entry name" value="Peptidase_M4_domain"/>
</dbReference>
<evidence type="ECO:0000259" key="13">
    <source>
        <dbReference type="Pfam" id="PF04151"/>
    </source>
</evidence>
<feature type="domain" description="FTP" evidence="14">
    <location>
        <begin position="108"/>
        <end position="156"/>
    </location>
</feature>
<dbReference type="Gene3D" id="3.10.170.10">
    <property type="match status" value="1"/>
</dbReference>
<dbReference type="Pfam" id="PF07504">
    <property type="entry name" value="FTP"/>
    <property type="match status" value="1"/>
</dbReference>
<evidence type="ECO:0000259" key="14">
    <source>
        <dbReference type="Pfam" id="PF07504"/>
    </source>
</evidence>
<dbReference type="CDD" id="cd09597">
    <property type="entry name" value="M4_TLP"/>
    <property type="match status" value="1"/>
</dbReference>
<dbReference type="PRINTS" id="PR00730">
    <property type="entry name" value="THERMOLYSIN"/>
</dbReference>
<dbReference type="Gene3D" id="3.10.450.490">
    <property type="match status" value="1"/>
</dbReference>
<dbReference type="InterPro" id="IPR050728">
    <property type="entry name" value="Zinc_Metalloprotease_M4"/>
</dbReference>
<evidence type="ECO:0000256" key="3">
    <source>
        <dbReference type="ARBA" id="ARBA00022670"/>
    </source>
</evidence>
<protein>
    <submittedName>
        <fullName evidence="15">M4 family metallopeptidase</fullName>
    </submittedName>
</protein>
<dbReference type="InterPro" id="IPR035914">
    <property type="entry name" value="Sperma_CUB_dom_sf"/>
</dbReference>
<comment type="similarity">
    <text evidence="2">Belongs to the peptidase M4 family.</text>
</comment>
<organism evidence="15 16">
    <name type="scientific">Bacillus spongiae</name>
    <dbReference type="NCBI Taxonomy" id="2683610"/>
    <lineage>
        <taxon>Bacteria</taxon>
        <taxon>Bacillati</taxon>
        <taxon>Bacillota</taxon>
        <taxon>Bacilli</taxon>
        <taxon>Bacillales</taxon>
        <taxon>Bacillaceae</taxon>
        <taxon>Bacillus</taxon>
    </lineage>
</organism>
<dbReference type="EMBL" id="JBBAXC010000023">
    <property type="protein sequence ID" value="MEI5909332.1"/>
    <property type="molecule type" value="Genomic_DNA"/>
</dbReference>
<dbReference type="InterPro" id="IPR007280">
    <property type="entry name" value="Peptidase_C_arc/bac"/>
</dbReference>
<dbReference type="InterPro" id="IPR023612">
    <property type="entry name" value="Peptidase_M4"/>
</dbReference>
<keyword evidence="6" id="KW-0378">Hydrolase</keyword>
<evidence type="ECO:0000256" key="7">
    <source>
        <dbReference type="ARBA" id="ARBA00022833"/>
    </source>
</evidence>
<dbReference type="PANTHER" id="PTHR33794">
    <property type="entry name" value="BACILLOLYSIN"/>
    <property type="match status" value="1"/>
</dbReference>
<evidence type="ECO:0000256" key="10">
    <source>
        <dbReference type="SAM" id="SignalP"/>
    </source>
</evidence>
<dbReference type="Gene3D" id="2.60.120.380">
    <property type="match status" value="1"/>
</dbReference>
<dbReference type="SUPFAM" id="SSF55486">
    <property type="entry name" value="Metalloproteases ('zincins'), catalytic domain"/>
    <property type="match status" value="1"/>
</dbReference>
<evidence type="ECO:0000256" key="8">
    <source>
        <dbReference type="ARBA" id="ARBA00022837"/>
    </source>
</evidence>
<feature type="chain" id="PRO_5045257008" evidence="10">
    <location>
        <begin position="20"/>
        <end position="821"/>
    </location>
</feature>
<proteinExistence type="inferred from homology"/>
<evidence type="ECO:0000313" key="16">
    <source>
        <dbReference type="Proteomes" id="UP001312865"/>
    </source>
</evidence>
<dbReference type="InterPro" id="IPR001570">
    <property type="entry name" value="Peptidase_M4_C_domain"/>
</dbReference>